<proteinExistence type="predicted"/>
<comment type="subcellular location">
    <subcellularLocation>
        <location evidence="1">Cell membrane</location>
        <topology evidence="1">Multi-pass membrane protein</topology>
    </subcellularLocation>
</comment>
<dbReference type="GO" id="GO:0005886">
    <property type="term" value="C:plasma membrane"/>
    <property type="evidence" value="ECO:0007669"/>
    <property type="project" value="UniProtKB-SubCell"/>
</dbReference>
<feature type="transmembrane region" description="Helical" evidence="8">
    <location>
        <begin position="545"/>
        <end position="565"/>
    </location>
</feature>
<feature type="transmembrane region" description="Helical" evidence="8">
    <location>
        <begin position="644"/>
        <end position="671"/>
    </location>
</feature>
<feature type="transmembrane region" description="Helical" evidence="8">
    <location>
        <begin position="279"/>
        <end position="301"/>
    </location>
</feature>
<dbReference type="InterPro" id="IPR050297">
    <property type="entry name" value="LipidA_mod_glycosyltrf_83"/>
</dbReference>
<keyword evidence="7 8" id="KW-0472">Membrane</keyword>
<feature type="transmembrane region" description="Helical" evidence="8">
    <location>
        <begin position="612"/>
        <end position="632"/>
    </location>
</feature>
<feature type="transmembrane region" description="Helical" evidence="8">
    <location>
        <begin position="719"/>
        <end position="737"/>
    </location>
</feature>
<keyword evidence="4" id="KW-0808">Transferase</keyword>
<evidence type="ECO:0000256" key="2">
    <source>
        <dbReference type="ARBA" id="ARBA00022475"/>
    </source>
</evidence>
<feature type="transmembrane region" description="Helical" evidence="8">
    <location>
        <begin position="313"/>
        <end position="332"/>
    </location>
</feature>
<dbReference type="PANTHER" id="PTHR33908:SF3">
    <property type="entry name" value="UNDECAPRENYL PHOSPHATE-ALPHA-4-AMINO-4-DEOXY-L-ARABINOSE ARABINOSYL TRANSFERASE"/>
    <property type="match status" value="1"/>
</dbReference>
<feature type="transmembrane region" description="Helical" evidence="8">
    <location>
        <begin position="749"/>
        <end position="769"/>
    </location>
</feature>
<dbReference type="EMBL" id="VXKE01000019">
    <property type="protein sequence ID" value="KAA8708474.1"/>
    <property type="molecule type" value="Genomic_DNA"/>
</dbReference>
<evidence type="ECO:0000256" key="4">
    <source>
        <dbReference type="ARBA" id="ARBA00022679"/>
    </source>
</evidence>
<sequence length="927" mass="101975">MRLTLQAYFVISLVIAIAAIVLKPIYTKAYANVPNAFAPTHIAIATTSPCEAYALSASTNKIALDYDKMQEPFRFYTIANPSALESNELDSSSHICALARNAITAPLTSLKLSANASDMENVEFVALTMGSESFYIPRDSVLGLERVSFLAKNGDCCDEPAVITAQGNSLVSPCKAPFLSQKSCREQLELESSLQQSPISTTAIPRILDSSTATPSSSRAAPSGVAIHKSAQVDSRQKAQALESSQTLTLDLSSYKLHPSSEILNLYGSTVFDSIYLGFLYYFLSPQFLFIWLMCAWVFIALKPKRQNLTAKYKELIALALLLALALILRLYHYDSFSLWGDELYSVGVVGYPDGDFASVFKDPGNPPFYNFLLKLWLHCFGYTSGAARSLGVVIGAMGVVGIYLLLRFGDSALGEQSGVAIHSTNADSRARVVDSMDCHDFASAKSRNDRKLDSTNATIPNELAKDSRIFDNNAQNVFSPNAARRQDFGDKNGALQGESKARTWACVTADSPQQSPFLAQNKRSTVSLEKPTPKPIKAESTKKLLIPTLGAFFYAISFVAIGAAHEVRGYVLELALLPFVFYFLLHFLKNPRLSNTLGYVLLGAMVCNTHYFGAVMILAGFIASAILLWQATELSRDQKRKRLVALLLLDMLIASSLVPFFAITAFSQALSDTSFNTWIPAPSLNGLLQFLPQAFGSSSGAFVFIVAFLLTPMLKNRFLNFCAIVIALGVLLPFIASFVRPIYYPKYAVYATYAFMLALCATAIVLFARKVAGKNASFLIALLVCMLSVSLLDHRVQPIGVGDNTRAKFRFITLDSSNESNKSSTKPRIYIIDLHTAMATKQRQYEIYGFKPSAEFLRISVPELEQRHFHKGDILYLDGYFIDSPTMQAILSALSAKGARIQPIPFGIQEERDLKESQDLIYKVIF</sequence>
<keyword evidence="2" id="KW-1003">Cell membrane</keyword>
<evidence type="ECO:0000256" key="6">
    <source>
        <dbReference type="ARBA" id="ARBA00022989"/>
    </source>
</evidence>
<feature type="transmembrane region" description="Helical" evidence="8">
    <location>
        <begin position="776"/>
        <end position="793"/>
    </location>
</feature>
<dbReference type="Proteomes" id="UP000323707">
    <property type="component" value="Unassembled WGS sequence"/>
</dbReference>
<name>A0A5M9QII8_9HELI</name>
<feature type="transmembrane region" description="Helical" evidence="8">
    <location>
        <begin position="387"/>
        <end position="407"/>
    </location>
</feature>
<gene>
    <name evidence="9" type="ORF">F4V45_05965</name>
</gene>
<dbReference type="PANTHER" id="PTHR33908">
    <property type="entry name" value="MANNOSYLTRANSFERASE YKCB-RELATED"/>
    <property type="match status" value="1"/>
</dbReference>
<keyword evidence="6 8" id="KW-1133">Transmembrane helix</keyword>
<evidence type="ECO:0000256" key="7">
    <source>
        <dbReference type="ARBA" id="ARBA00023136"/>
    </source>
</evidence>
<keyword evidence="3" id="KW-0328">Glycosyltransferase</keyword>
<evidence type="ECO:0000256" key="8">
    <source>
        <dbReference type="SAM" id="Phobius"/>
    </source>
</evidence>
<dbReference type="GO" id="GO:0009103">
    <property type="term" value="P:lipopolysaccharide biosynthetic process"/>
    <property type="evidence" value="ECO:0007669"/>
    <property type="project" value="UniProtKB-ARBA"/>
</dbReference>
<evidence type="ECO:0000256" key="1">
    <source>
        <dbReference type="ARBA" id="ARBA00004651"/>
    </source>
</evidence>
<reference evidence="9 10" key="1">
    <citation type="submission" date="2019-09" db="EMBL/GenBank/DDBJ databases">
        <title>Draft genome sequence of various Type strains from the CCUG.</title>
        <authorList>
            <person name="Pineiro-Iglesias B."/>
            <person name="Tunovic T."/>
            <person name="Unosson C."/>
            <person name="Inganas E."/>
            <person name="Ohlen M."/>
            <person name="Cardew S."/>
            <person name="Jensie-Markopoulos S."/>
            <person name="Salva-Serra F."/>
            <person name="Jaen-Luchoro D."/>
            <person name="Karlsson R."/>
            <person name="Svensson-Stadler L."/>
            <person name="Chun J."/>
            <person name="Moore E."/>
        </authorList>
    </citation>
    <scope>NUCLEOTIDE SEQUENCE [LARGE SCALE GENOMIC DNA]</scope>
    <source>
        <strain evidence="9 10">CCUG 32756T</strain>
    </source>
</reference>
<dbReference type="AlphaFoldDB" id="A0A5M9QII8"/>
<evidence type="ECO:0000313" key="9">
    <source>
        <dbReference type="EMBL" id="KAA8708474.1"/>
    </source>
</evidence>
<organism evidence="9 10">
    <name type="scientific">Helicobacter canis</name>
    <dbReference type="NCBI Taxonomy" id="29419"/>
    <lineage>
        <taxon>Bacteria</taxon>
        <taxon>Pseudomonadati</taxon>
        <taxon>Campylobacterota</taxon>
        <taxon>Epsilonproteobacteria</taxon>
        <taxon>Campylobacterales</taxon>
        <taxon>Helicobacteraceae</taxon>
        <taxon>Helicobacter</taxon>
    </lineage>
</organism>
<accession>A0A5M9QII8</accession>
<evidence type="ECO:0000256" key="3">
    <source>
        <dbReference type="ARBA" id="ARBA00022676"/>
    </source>
</evidence>
<protein>
    <submittedName>
        <fullName evidence="9">Uncharacterized protein</fullName>
    </submittedName>
</protein>
<dbReference type="GO" id="GO:0010041">
    <property type="term" value="P:response to iron(III) ion"/>
    <property type="evidence" value="ECO:0007669"/>
    <property type="project" value="TreeGrafter"/>
</dbReference>
<evidence type="ECO:0000256" key="5">
    <source>
        <dbReference type="ARBA" id="ARBA00022692"/>
    </source>
</evidence>
<evidence type="ECO:0000313" key="10">
    <source>
        <dbReference type="Proteomes" id="UP000323707"/>
    </source>
</evidence>
<dbReference type="RefSeq" id="WP_150337495.1">
    <property type="nucleotide sequence ID" value="NZ_JAERIX010000018.1"/>
</dbReference>
<feature type="transmembrane region" description="Helical" evidence="8">
    <location>
        <begin position="691"/>
        <end position="712"/>
    </location>
</feature>
<comment type="caution">
    <text evidence="9">The sequence shown here is derived from an EMBL/GenBank/DDBJ whole genome shotgun (WGS) entry which is preliminary data.</text>
</comment>
<dbReference type="GO" id="GO:0016763">
    <property type="term" value="F:pentosyltransferase activity"/>
    <property type="evidence" value="ECO:0007669"/>
    <property type="project" value="TreeGrafter"/>
</dbReference>
<keyword evidence="5 8" id="KW-0812">Transmembrane</keyword>